<feature type="region of interest" description="Disordered" evidence="1">
    <location>
        <begin position="1"/>
        <end position="20"/>
    </location>
</feature>
<evidence type="ECO:0000259" key="2">
    <source>
        <dbReference type="Pfam" id="PF01613"/>
    </source>
</evidence>
<dbReference type="InterPro" id="IPR012349">
    <property type="entry name" value="Split_barrel_FMN-bd"/>
</dbReference>
<dbReference type="GO" id="GO:0010181">
    <property type="term" value="F:FMN binding"/>
    <property type="evidence" value="ECO:0007669"/>
    <property type="project" value="InterPro"/>
</dbReference>
<evidence type="ECO:0000313" key="3">
    <source>
        <dbReference type="EMBL" id="OLQ81594.1"/>
    </source>
</evidence>
<comment type="caution">
    <text evidence="3">The sequence shown here is derived from an EMBL/GenBank/DDBJ whole genome shotgun (WGS) entry which is preliminary data.</text>
</comment>
<protein>
    <recommendedName>
        <fullName evidence="2">Flavin reductase like domain-containing protein</fullName>
    </recommendedName>
</protein>
<feature type="domain" description="Flavin reductase like" evidence="2">
    <location>
        <begin position="2"/>
        <end position="75"/>
    </location>
</feature>
<dbReference type="GO" id="GO:0016646">
    <property type="term" value="F:oxidoreductase activity, acting on the CH-NH group of donors, NAD or NADP as acceptor"/>
    <property type="evidence" value="ECO:0007669"/>
    <property type="project" value="UniProtKB-ARBA"/>
</dbReference>
<dbReference type="Pfam" id="PF01613">
    <property type="entry name" value="Flavin_Reduct"/>
    <property type="match status" value="1"/>
</dbReference>
<accession>A0A1Q9H1X9</accession>
<dbReference type="EMBL" id="MJIL01000039">
    <property type="protein sequence ID" value="OLQ81594.1"/>
    <property type="molecule type" value="Genomic_DNA"/>
</dbReference>
<sequence>MQFATRGANKFSQLDCSPNKDQFGPSVPNATAILNCETYQRITVGDHLMLVGKVHQYKQFDRPPLVFEKGRFTSITNDQAAISQTAA</sequence>
<evidence type="ECO:0000256" key="1">
    <source>
        <dbReference type="SAM" id="MobiDB-lite"/>
    </source>
</evidence>
<dbReference type="STRING" id="1903952.BIT28_09480"/>
<feature type="compositionally biased region" description="Polar residues" evidence="1">
    <location>
        <begin position="10"/>
        <end position="20"/>
    </location>
</feature>
<dbReference type="InterPro" id="IPR002563">
    <property type="entry name" value="Flavin_Rdtase-like_dom"/>
</dbReference>
<proteinExistence type="predicted"/>
<dbReference type="SUPFAM" id="SSF50475">
    <property type="entry name" value="FMN-binding split barrel"/>
    <property type="match status" value="1"/>
</dbReference>
<evidence type="ECO:0000313" key="4">
    <source>
        <dbReference type="Proteomes" id="UP000186905"/>
    </source>
</evidence>
<gene>
    <name evidence="3" type="ORF">BIT28_09480</name>
</gene>
<name>A0A1Q9H1X9_9GAMM</name>
<dbReference type="Proteomes" id="UP000186905">
    <property type="component" value="Unassembled WGS sequence"/>
</dbReference>
<organism evidence="3 4">
    <name type="scientific">Photobacterium proteolyticum</name>
    <dbReference type="NCBI Taxonomy" id="1903952"/>
    <lineage>
        <taxon>Bacteria</taxon>
        <taxon>Pseudomonadati</taxon>
        <taxon>Pseudomonadota</taxon>
        <taxon>Gammaproteobacteria</taxon>
        <taxon>Vibrionales</taxon>
        <taxon>Vibrionaceae</taxon>
        <taxon>Photobacterium</taxon>
    </lineage>
</organism>
<dbReference type="AlphaFoldDB" id="A0A1Q9H1X9"/>
<reference evidence="3 4" key="1">
    <citation type="submission" date="2016-09" db="EMBL/GenBank/DDBJ databases">
        <title>Photobacterium proteolyticum sp. nov. a protease producing bacterium isolated from ocean sediments of Laizhou Bay.</title>
        <authorList>
            <person name="Li Y."/>
        </authorList>
    </citation>
    <scope>NUCLEOTIDE SEQUENCE [LARGE SCALE GENOMIC DNA]</scope>
    <source>
        <strain evidence="3 4">13-12</strain>
    </source>
</reference>
<keyword evidence="4" id="KW-1185">Reference proteome</keyword>
<dbReference type="Gene3D" id="2.30.110.10">
    <property type="entry name" value="Electron Transport, Fmn-binding Protein, Chain A"/>
    <property type="match status" value="1"/>
</dbReference>